<dbReference type="AlphaFoldDB" id="A0A256A0E0"/>
<comment type="caution">
    <text evidence="1">The sequence shown here is derived from an EMBL/GenBank/DDBJ whole genome shotgun (WGS) entry which is preliminary data.</text>
</comment>
<gene>
    <name evidence="1" type="ORF">CHX27_03425</name>
</gene>
<reference evidence="1 2" key="1">
    <citation type="submission" date="2017-07" db="EMBL/GenBank/DDBJ databases">
        <title>Flavobacterium cyanobacteriorum sp. nov., isolated from cyanobacterial aggregates in a eutrophic lake.</title>
        <authorList>
            <person name="Cai H."/>
        </authorList>
    </citation>
    <scope>NUCLEOTIDE SEQUENCE [LARGE SCALE GENOMIC DNA]</scope>
    <source>
        <strain evidence="1 2">TH167</strain>
    </source>
</reference>
<proteinExistence type="predicted"/>
<sequence length="70" mass="7440">MGNAPQNATSAKIKPAAPALLLQLLAPADVGAVGFPRQSLLRKRNVLTGKIRLGKEKLETSSNGYRDRLG</sequence>
<organism evidence="1 2">
    <name type="scientific">Flavobacterium aurantiibacter</name>
    <dbReference type="NCBI Taxonomy" id="2023067"/>
    <lineage>
        <taxon>Bacteria</taxon>
        <taxon>Pseudomonadati</taxon>
        <taxon>Bacteroidota</taxon>
        <taxon>Flavobacteriia</taxon>
        <taxon>Flavobacteriales</taxon>
        <taxon>Flavobacteriaceae</taxon>
        <taxon>Flavobacterium</taxon>
    </lineage>
</organism>
<dbReference type="EMBL" id="NOXX01000149">
    <property type="protein sequence ID" value="OYQ47193.1"/>
    <property type="molecule type" value="Genomic_DNA"/>
</dbReference>
<evidence type="ECO:0000313" key="2">
    <source>
        <dbReference type="Proteomes" id="UP000216035"/>
    </source>
</evidence>
<evidence type="ECO:0000313" key="1">
    <source>
        <dbReference type="EMBL" id="OYQ47193.1"/>
    </source>
</evidence>
<dbReference type="Proteomes" id="UP000216035">
    <property type="component" value="Unassembled WGS sequence"/>
</dbReference>
<protein>
    <submittedName>
        <fullName evidence="1">Uncharacterized protein</fullName>
    </submittedName>
</protein>
<accession>A0A256A0E0</accession>
<name>A0A256A0E0_9FLAO</name>
<keyword evidence="2" id="KW-1185">Reference proteome</keyword>